<dbReference type="Proteomes" id="UP001286456">
    <property type="component" value="Unassembled WGS sequence"/>
</dbReference>
<dbReference type="AlphaFoldDB" id="A0AAE0IFX7"/>
<dbReference type="InterPro" id="IPR016024">
    <property type="entry name" value="ARM-type_fold"/>
</dbReference>
<evidence type="ECO:0000256" key="2">
    <source>
        <dbReference type="SAM" id="MobiDB-lite"/>
    </source>
</evidence>
<reference evidence="3" key="2">
    <citation type="submission" date="2023-06" db="EMBL/GenBank/DDBJ databases">
        <authorList>
            <consortium name="Lawrence Berkeley National Laboratory"/>
            <person name="Haridas S."/>
            <person name="Hensen N."/>
            <person name="Bonometti L."/>
            <person name="Westerberg I."/>
            <person name="Brannstrom I.O."/>
            <person name="Guillou S."/>
            <person name="Cros-Aarteil S."/>
            <person name="Calhoun S."/>
            <person name="Kuo A."/>
            <person name="Mondo S."/>
            <person name="Pangilinan J."/>
            <person name="Riley R."/>
            <person name="Labutti K."/>
            <person name="Andreopoulos B."/>
            <person name="Lipzen A."/>
            <person name="Chen C."/>
            <person name="Yanf M."/>
            <person name="Daum C."/>
            <person name="Ng V."/>
            <person name="Clum A."/>
            <person name="Steindorff A."/>
            <person name="Ohm R."/>
            <person name="Martin F."/>
            <person name="Silar P."/>
            <person name="Natvig D."/>
            <person name="Lalanne C."/>
            <person name="Gautier V."/>
            <person name="Ament-Velasquez S.L."/>
            <person name="Kruys A."/>
            <person name="Hutchinson M.I."/>
            <person name="Powell A.J."/>
            <person name="Barry K."/>
            <person name="Miller A.N."/>
            <person name="Grigoriev I.V."/>
            <person name="Debuchy R."/>
            <person name="Gladieux P."/>
            <person name="Thoren M.H."/>
            <person name="Johannesson H."/>
        </authorList>
    </citation>
    <scope>NUCLEOTIDE SEQUENCE</scope>
    <source>
        <strain evidence="3">SMH4131-1</strain>
    </source>
</reference>
<comment type="similarity">
    <text evidence="1">Belongs to the TTI2 family.</text>
</comment>
<dbReference type="SUPFAM" id="SSF48371">
    <property type="entry name" value="ARM repeat"/>
    <property type="match status" value="1"/>
</dbReference>
<dbReference type="InterPro" id="IPR011989">
    <property type="entry name" value="ARM-like"/>
</dbReference>
<feature type="region of interest" description="Disordered" evidence="2">
    <location>
        <begin position="239"/>
        <end position="261"/>
    </location>
</feature>
<gene>
    <name evidence="3" type="ORF">B0T19DRAFT_207757</name>
</gene>
<dbReference type="EMBL" id="JAUEPO010000004">
    <property type="protein sequence ID" value="KAK3323541.1"/>
    <property type="molecule type" value="Genomic_DNA"/>
</dbReference>
<dbReference type="Gene3D" id="1.25.10.10">
    <property type="entry name" value="Leucine-rich Repeat Variant"/>
    <property type="match status" value="1"/>
</dbReference>
<proteinExistence type="inferred from homology"/>
<dbReference type="PANTHER" id="PTHR32226:SF2">
    <property type="entry name" value="TELO2-INTERACTING PROTEIN 2"/>
    <property type="match status" value="1"/>
</dbReference>
<comment type="caution">
    <text evidence="3">The sequence shown here is derived from an EMBL/GenBank/DDBJ whole genome shotgun (WGS) entry which is preliminary data.</text>
</comment>
<accession>A0AAE0IFX7</accession>
<reference evidence="3" key="1">
    <citation type="journal article" date="2023" name="Mol. Phylogenet. Evol.">
        <title>Genome-scale phylogeny and comparative genomics of the fungal order Sordariales.</title>
        <authorList>
            <person name="Hensen N."/>
            <person name="Bonometti L."/>
            <person name="Westerberg I."/>
            <person name="Brannstrom I.O."/>
            <person name="Guillou S."/>
            <person name="Cros-Aarteil S."/>
            <person name="Calhoun S."/>
            <person name="Haridas S."/>
            <person name="Kuo A."/>
            <person name="Mondo S."/>
            <person name="Pangilinan J."/>
            <person name="Riley R."/>
            <person name="LaButti K."/>
            <person name="Andreopoulos B."/>
            <person name="Lipzen A."/>
            <person name="Chen C."/>
            <person name="Yan M."/>
            <person name="Daum C."/>
            <person name="Ng V."/>
            <person name="Clum A."/>
            <person name="Steindorff A."/>
            <person name="Ohm R.A."/>
            <person name="Martin F."/>
            <person name="Silar P."/>
            <person name="Natvig D.O."/>
            <person name="Lalanne C."/>
            <person name="Gautier V."/>
            <person name="Ament-Velasquez S.L."/>
            <person name="Kruys A."/>
            <person name="Hutchinson M.I."/>
            <person name="Powell A.J."/>
            <person name="Barry K."/>
            <person name="Miller A.N."/>
            <person name="Grigoriev I.V."/>
            <person name="Debuchy R."/>
            <person name="Gladieux P."/>
            <person name="Hiltunen Thoren M."/>
            <person name="Johannesson H."/>
        </authorList>
    </citation>
    <scope>NUCLEOTIDE SEQUENCE</scope>
    <source>
        <strain evidence="3">SMH4131-1</strain>
    </source>
</reference>
<protein>
    <submittedName>
        <fullName evidence="3">Uncharacterized protein</fullName>
    </submittedName>
</protein>
<evidence type="ECO:0000256" key="1">
    <source>
        <dbReference type="ARBA" id="ARBA00034736"/>
    </source>
</evidence>
<dbReference type="GO" id="GO:0005829">
    <property type="term" value="C:cytosol"/>
    <property type="evidence" value="ECO:0007669"/>
    <property type="project" value="TreeGrafter"/>
</dbReference>
<dbReference type="GO" id="GO:0110078">
    <property type="term" value="C:TTT Hsp90 cochaperone complex"/>
    <property type="evidence" value="ECO:0007669"/>
    <property type="project" value="InterPro"/>
</dbReference>
<organism evidence="3 4">
    <name type="scientific">Cercophora scortea</name>
    <dbReference type="NCBI Taxonomy" id="314031"/>
    <lineage>
        <taxon>Eukaryota</taxon>
        <taxon>Fungi</taxon>
        <taxon>Dikarya</taxon>
        <taxon>Ascomycota</taxon>
        <taxon>Pezizomycotina</taxon>
        <taxon>Sordariomycetes</taxon>
        <taxon>Sordariomycetidae</taxon>
        <taxon>Sordariales</taxon>
        <taxon>Lasiosphaeriaceae</taxon>
        <taxon>Cercophora</taxon>
    </lineage>
</organism>
<dbReference type="Pfam" id="PF10521">
    <property type="entry name" value="Tti2"/>
    <property type="match status" value="1"/>
</dbReference>
<dbReference type="PANTHER" id="PTHR32226">
    <property type="entry name" value="TELO2-INTERACTING PROTEIN 2"/>
    <property type="match status" value="1"/>
</dbReference>
<evidence type="ECO:0000313" key="3">
    <source>
        <dbReference type="EMBL" id="KAK3323541.1"/>
    </source>
</evidence>
<keyword evidence="4" id="KW-1185">Reference proteome</keyword>
<sequence>MTWFQNLADALVKLDPQRLPDNDETRAVVLEHIPKSFTLAELAAHSRTAIDSLSSEKNKTNPKPTTHQHVLSAITTCLRLGDERIQTVPSPTDGDDNPDDVAVRELSRIVARAMAPVVQSVHSQELESDEEADETQDYTAVLQRSRNAADPGIKALALLNARANLSNHTLANDDEVLVTLAAFTDETDEWVAPEVAAQARSLLQQLLPREAGEQFIVNTVLQRYLRPLFSQSKPASVTASGRKAEYPERAGIGEGLPDDSSKTKPWKFTDFRAIAIMSWAVNESDEQLISKHWPLFIPVLLILVDDSTTRIRRRGLAILGCFLTKFPSKTLHDTGLAKVFEEAIFPTLSFLPSLTPEDECVQLLTPAFTALLCLASKQSTAAKDSKAKDKMLDKILREGVFMAYFHAKAHERVVEVLCQQTSLILAQMGIHAVVHLKDLIPMLTGILTDPFAPLSPATLISAIKALEAVLANCWPRIPQTPWQDEIINGLVVCWLNLVELETKGPQDKLVREALIHLTKVLAAVLKTRDIKLSNEVAPLVANQHSLKTLFSE</sequence>
<dbReference type="InterPro" id="IPR018870">
    <property type="entry name" value="Tti2"/>
</dbReference>
<dbReference type="GO" id="GO:0005634">
    <property type="term" value="C:nucleus"/>
    <property type="evidence" value="ECO:0007669"/>
    <property type="project" value="TreeGrafter"/>
</dbReference>
<evidence type="ECO:0000313" key="4">
    <source>
        <dbReference type="Proteomes" id="UP001286456"/>
    </source>
</evidence>
<name>A0AAE0IFX7_9PEZI</name>